<accession>A0A834K1F7</accession>
<evidence type="ECO:0000313" key="2">
    <source>
        <dbReference type="Proteomes" id="UP000600918"/>
    </source>
</evidence>
<evidence type="ECO:0000313" key="1">
    <source>
        <dbReference type="EMBL" id="KAF7396854.1"/>
    </source>
</evidence>
<organism evidence="1 2">
    <name type="scientific">Vespula pensylvanica</name>
    <name type="common">Western yellow jacket</name>
    <name type="synonym">Wasp</name>
    <dbReference type="NCBI Taxonomy" id="30213"/>
    <lineage>
        <taxon>Eukaryota</taxon>
        <taxon>Metazoa</taxon>
        <taxon>Ecdysozoa</taxon>
        <taxon>Arthropoda</taxon>
        <taxon>Hexapoda</taxon>
        <taxon>Insecta</taxon>
        <taxon>Pterygota</taxon>
        <taxon>Neoptera</taxon>
        <taxon>Endopterygota</taxon>
        <taxon>Hymenoptera</taxon>
        <taxon>Apocrita</taxon>
        <taxon>Aculeata</taxon>
        <taxon>Vespoidea</taxon>
        <taxon>Vespidae</taxon>
        <taxon>Vespinae</taxon>
        <taxon>Vespula</taxon>
    </lineage>
</organism>
<reference evidence="1" key="1">
    <citation type="journal article" date="2020" name="G3 (Bethesda)">
        <title>High-Quality Assemblies for Three Invasive Social Wasps from the &lt;i&gt;Vespula&lt;/i&gt; Genus.</title>
        <authorList>
            <person name="Harrop T.W.R."/>
            <person name="Guhlin J."/>
            <person name="McLaughlin G.M."/>
            <person name="Permina E."/>
            <person name="Stockwell P."/>
            <person name="Gilligan J."/>
            <person name="Le Lec M.F."/>
            <person name="Gruber M.A.M."/>
            <person name="Quinn O."/>
            <person name="Lovegrove M."/>
            <person name="Duncan E.J."/>
            <person name="Remnant E.J."/>
            <person name="Van Eeckhoven J."/>
            <person name="Graham B."/>
            <person name="Knapp R.A."/>
            <person name="Langford K.W."/>
            <person name="Kronenberg Z."/>
            <person name="Press M.O."/>
            <person name="Eacker S.M."/>
            <person name="Wilson-Rankin E.E."/>
            <person name="Purcell J."/>
            <person name="Lester P.J."/>
            <person name="Dearden P.K."/>
        </authorList>
    </citation>
    <scope>NUCLEOTIDE SEQUENCE</scope>
    <source>
        <strain evidence="1">Volc-1</strain>
    </source>
</reference>
<sequence length="76" mass="8280">MGGEACSVTDEIVLAIARTPQQSFLRINGVCRSRFKTYVQQLRNATYPTELYVKSHHGGESVGPTYVGTVGTYVIG</sequence>
<dbReference type="Proteomes" id="UP000600918">
    <property type="component" value="Unassembled WGS sequence"/>
</dbReference>
<keyword evidence="2" id="KW-1185">Reference proteome</keyword>
<gene>
    <name evidence="1" type="ORF">H0235_016391</name>
</gene>
<protein>
    <submittedName>
        <fullName evidence="1">Uncharacterized protein</fullName>
    </submittedName>
</protein>
<dbReference type="EMBL" id="JACSDY010000020">
    <property type="protein sequence ID" value="KAF7396854.1"/>
    <property type="molecule type" value="Genomic_DNA"/>
</dbReference>
<name>A0A834K1F7_VESPE</name>
<comment type="caution">
    <text evidence="1">The sequence shown here is derived from an EMBL/GenBank/DDBJ whole genome shotgun (WGS) entry which is preliminary data.</text>
</comment>
<dbReference type="AlphaFoldDB" id="A0A834K1F7"/>
<proteinExistence type="predicted"/>